<proteinExistence type="inferred from homology"/>
<evidence type="ECO:0000259" key="4">
    <source>
        <dbReference type="Pfam" id="PF05118"/>
    </source>
</evidence>
<dbReference type="SUPFAM" id="SSF51197">
    <property type="entry name" value="Clavaminate synthase-like"/>
    <property type="match status" value="1"/>
</dbReference>
<dbReference type="InterPro" id="IPR027443">
    <property type="entry name" value="IPNS-like_sf"/>
</dbReference>
<keyword evidence="6" id="KW-1185">Reference proteome</keyword>
<evidence type="ECO:0000256" key="2">
    <source>
        <dbReference type="ARBA" id="ARBA00022964"/>
    </source>
</evidence>
<evidence type="ECO:0000256" key="3">
    <source>
        <dbReference type="ARBA" id="ARBA00023002"/>
    </source>
</evidence>
<comment type="caution">
    <text evidence="5">The sequence shown here is derived from an EMBL/GenBank/DDBJ whole genome shotgun (WGS) entry which is preliminary data.</text>
</comment>
<gene>
    <name evidence="5" type="ORF">NUTIK01_21150</name>
</gene>
<dbReference type="Pfam" id="PF05118">
    <property type="entry name" value="Asp_Arg_Hydrox"/>
    <property type="match status" value="1"/>
</dbReference>
<dbReference type="RefSeq" id="WP_317975031.1">
    <property type="nucleotide sequence ID" value="NZ_BTFW01000001.1"/>
</dbReference>
<accession>A0ABQ6P7U1</accession>
<dbReference type="Proteomes" id="UP001187221">
    <property type="component" value="Unassembled WGS sequence"/>
</dbReference>
<evidence type="ECO:0000256" key="1">
    <source>
        <dbReference type="ARBA" id="ARBA00007730"/>
    </source>
</evidence>
<organism evidence="5 6">
    <name type="scientific">Novosphingobium pituita</name>
    <dbReference type="NCBI Taxonomy" id="3056842"/>
    <lineage>
        <taxon>Bacteria</taxon>
        <taxon>Pseudomonadati</taxon>
        <taxon>Pseudomonadota</taxon>
        <taxon>Alphaproteobacteria</taxon>
        <taxon>Sphingomonadales</taxon>
        <taxon>Sphingomonadaceae</taxon>
        <taxon>Novosphingobium</taxon>
    </lineage>
</organism>
<feature type="domain" description="Aspartyl/asparaginy/proline hydroxylase" evidence="4">
    <location>
        <begin position="60"/>
        <end position="219"/>
    </location>
</feature>
<reference evidence="5 6" key="1">
    <citation type="submission" date="2023-06" db="EMBL/GenBank/DDBJ databases">
        <title>Draft genome sequence of Novosphingobium sp. strain IK01.</title>
        <authorList>
            <person name="Hatamoto M."/>
            <person name="Ikarashi T."/>
            <person name="Yamaguchi T."/>
        </authorList>
    </citation>
    <scope>NUCLEOTIDE SEQUENCE [LARGE SCALE GENOMIC DNA]</scope>
    <source>
        <strain evidence="5 6">IK01</strain>
    </source>
</reference>
<keyword evidence="2" id="KW-0223">Dioxygenase</keyword>
<sequence>MSWQKTVNARGWKVPFINKSLFQIGKELRPKIDAVIMRNSLIPDAAVQDKAFFPWIAELERHWEAIRDEALALQPGRDIPSLGDISFDHGRIAADRRWRTFFLKGYGYRMAGNAARAPITAALIEKVPGLVTANFSVMEAGGHIPRHWGMTKGMLTYHLALRAPRDTEKARMHLEEGETLHVLHWEDGKSFLFDDMFNHEVWNESEDDRYILLIQIKRPCRFMGNLIQTIFLGAVRHSRFVTDIRKAIDREAKVREAKVRESGARKAGTPQPT</sequence>
<dbReference type="Gene3D" id="2.60.120.330">
    <property type="entry name" value="B-lactam Antibiotic, Isopenicillin N Synthase, Chain"/>
    <property type="match status" value="1"/>
</dbReference>
<dbReference type="InterPro" id="IPR007803">
    <property type="entry name" value="Asp/Arg/Pro-Hydrxlase"/>
</dbReference>
<comment type="similarity">
    <text evidence="1">Belongs to the aspartyl/asparaginyl beta-hydroxylase family.</text>
</comment>
<evidence type="ECO:0000313" key="6">
    <source>
        <dbReference type="Proteomes" id="UP001187221"/>
    </source>
</evidence>
<dbReference type="EMBL" id="BTFW01000001">
    <property type="protein sequence ID" value="GMM61338.1"/>
    <property type="molecule type" value="Genomic_DNA"/>
</dbReference>
<dbReference type="InterPro" id="IPR051821">
    <property type="entry name" value="Asp/Asn_beta-hydroxylase"/>
</dbReference>
<name>A0ABQ6P7U1_9SPHN</name>
<evidence type="ECO:0000313" key="5">
    <source>
        <dbReference type="EMBL" id="GMM61338.1"/>
    </source>
</evidence>
<protein>
    <submittedName>
        <fullName evidence="5">Aspartyl/asparaginyl beta-hydroxylase domain-containing protein</fullName>
    </submittedName>
</protein>
<keyword evidence="3" id="KW-0560">Oxidoreductase</keyword>
<dbReference type="PANTHER" id="PTHR46332:SF5">
    <property type="entry name" value="ASPARTATE BETA-HYDROXYLASE DOMAIN CONTAINING 2"/>
    <property type="match status" value="1"/>
</dbReference>
<dbReference type="PANTHER" id="PTHR46332">
    <property type="entry name" value="ASPARTATE BETA-HYDROXYLASE DOMAIN-CONTAINING PROTEIN 2"/>
    <property type="match status" value="1"/>
</dbReference>